<feature type="domain" description="Putative Se/S carrier protein-like" evidence="1">
    <location>
        <begin position="4"/>
        <end position="59"/>
    </location>
</feature>
<sequence length="80" mass="8587">MTVLAVFRSRAQTLAFLTALRGMGAAAQAVNTPKEAGVGCGISARFEDAFLPRARRALSSGRYSSFSGFMKQAGRGFEYF</sequence>
<dbReference type="Proteomes" id="UP000824221">
    <property type="component" value="Unassembled WGS sequence"/>
</dbReference>
<name>A0A9D2H1Q4_9FIRM</name>
<protein>
    <submittedName>
        <fullName evidence="2">DUF3343 domain-containing protein</fullName>
    </submittedName>
</protein>
<accession>A0A9D2H1Q4</accession>
<proteinExistence type="predicted"/>
<evidence type="ECO:0000313" key="3">
    <source>
        <dbReference type="Proteomes" id="UP000824221"/>
    </source>
</evidence>
<dbReference type="InterPro" id="IPR021778">
    <property type="entry name" value="Se/S_carrier-like"/>
</dbReference>
<reference evidence="2" key="1">
    <citation type="journal article" date="2021" name="PeerJ">
        <title>Extensive microbial diversity within the chicken gut microbiome revealed by metagenomics and culture.</title>
        <authorList>
            <person name="Gilroy R."/>
            <person name="Ravi A."/>
            <person name="Getino M."/>
            <person name="Pursley I."/>
            <person name="Horton D.L."/>
            <person name="Alikhan N.F."/>
            <person name="Baker D."/>
            <person name="Gharbi K."/>
            <person name="Hall N."/>
            <person name="Watson M."/>
            <person name="Adriaenssens E.M."/>
            <person name="Foster-Nyarko E."/>
            <person name="Jarju S."/>
            <person name="Secka A."/>
            <person name="Antonio M."/>
            <person name="Oren A."/>
            <person name="Chaudhuri R.R."/>
            <person name="La Ragione R."/>
            <person name="Hildebrand F."/>
            <person name="Pallen M.J."/>
        </authorList>
    </citation>
    <scope>NUCLEOTIDE SEQUENCE</scope>
    <source>
        <strain evidence="2">CHK156-179</strain>
    </source>
</reference>
<comment type="caution">
    <text evidence="2">The sequence shown here is derived from an EMBL/GenBank/DDBJ whole genome shotgun (WGS) entry which is preliminary data.</text>
</comment>
<gene>
    <name evidence="2" type="ORF">H9797_06525</name>
</gene>
<dbReference type="Pfam" id="PF11823">
    <property type="entry name" value="Se_S_carrier"/>
    <property type="match status" value="1"/>
</dbReference>
<dbReference type="AlphaFoldDB" id="A0A9D2H1Q4"/>
<evidence type="ECO:0000313" key="2">
    <source>
        <dbReference type="EMBL" id="HJA03007.1"/>
    </source>
</evidence>
<evidence type="ECO:0000259" key="1">
    <source>
        <dbReference type="Pfam" id="PF11823"/>
    </source>
</evidence>
<organism evidence="2 3">
    <name type="scientific">Candidatus Gallimonas gallistercoris</name>
    <dbReference type="NCBI Taxonomy" id="2838602"/>
    <lineage>
        <taxon>Bacteria</taxon>
        <taxon>Bacillati</taxon>
        <taxon>Bacillota</taxon>
        <taxon>Clostridia</taxon>
        <taxon>Candidatus Gallimonas</taxon>
    </lineage>
</organism>
<reference evidence="2" key="2">
    <citation type="submission" date="2021-04" db="EMBL/GenBank/DDBJ databases">
        <authorList>
            <person name="Gilroy R."/>
        </authorList>
    </citation>
    <scope>NUCLEOTIDE SEQUENCE</scope>
    <source>
        <strain evidence="2">CHK156-179</strain>
    </source>
</reference>
<dbReference type="EMBL" id="DXAJ01000099">
    <property type="protein sequence ID" value="HJA03007.1"/>
    <property type="molecule type" value="Genomic_DNA"/>
</dbReference>